<dbReference type="GO" id="GO:0000981">
    <property type="term" value="F:DNA-binding transcription factor activity, RNA polymerase II-specific"/>
    <property type="evidence" value="ECO:0007669"/>
    <property type="project" value="TreeGrafter"/>
</dbReference>
<dbReference type="SMART" id="SM00389">
    <property type="entry name" value="HOX"/>
    <property type="match status" value="3"/>
</dbReference>
<organism evidence="6 7">
    <name type="scientific">Strongyloides stercoralis</name>
    <name type="common">Threadworm</name>
    <dbReference type="NCBI Taxonomy" id="6248"/>
    <lineage>
        <taxon>Eukaryota</taxon>
        <taxon>Metazoa</taxon>
        <taxon>Ecdysozoa</taxon>
        <taxon>Nematoda</taxon>
        <taxon>Chromadorea</taxon>
        <taxon>Rhabditida</taxon>
        <taxon>Tylenchina</taxon>
        <taxon>Panagrolaimomorpha</taxon>
        <taxon>Strongyloidoidea</taxon>
        <taxon>Strongyloididae</taxon>
        <taxon>Strongyloides</taxon>
    </lineage>
</organism>
<dbReference type="GO" id="GO:0006338">
    <property type="term" value="P:chromatin remodeling"/>
    <property type="evidence" value="ECO:0007669"/>
    <property type="project" value="InterPro"/>
</dbReference>
<dbReference type="SUPFAM" id="SSF46689">
    <property type="entry name" value="Homeodomain-like"/>
    <property type="match status" value="3"/>
</dbReference>
<dbReference type="Proteomes" id="UP000035681">
    <property type="component" value="Unplaced"/>
</dbReference>
<feature type="DNA-binding region" description="Homeobox" evidence="2">
    <location>
        <begin position="312"/>
        <end position="382"/>
    </location>
</feature>
<keyword evidence="2 3" id="KW-0238">DNA-binding</keyword>
<keyword evidence="2 3" id="KW-0539">Nucleus</keyword>
<evidence type="ECO:0000256" key="1">
    <source>
        <dbReference type="ARBA" id="ARBA00004123"/>
    </source>
</evidence>
<feature type="compositionally biased region" description="Basic and acidic residues" evidence="4">
    <location>
        <begin position="740"/>
        <end position="749"/>
    </location>
</feature>
<proteinExistence type="predicted"/>
<feature type="DNA-binding region" description="Homeobox" evidence="2">
    <location>
        <begin position="1470"/>
        <end position="1539"/>
    </location>
</feature>
<feature type="DNA-binding region" description="Homeobox" evidence="2">
    <location>
        <begin position="1086"/>
        <end position="1155"/>
    </location>
</feature>
<evidence type="ECO:0000259" key="5">
    <source>
        <dbReference type="PROSITE" id="PS50071"/>
    </source>
</evidence>
<dbReference type="GO" id="GO:0005634">
    <property type="term" value="C:nucleus"/>
    <property type="evidence" value="ECO:0007669"/>
    <property type="project" value="UniProtKB-SubCell"/>
</dbReference>
<dbReference type="InterPro" id="IPR009057">
    <property type="entry name" value="Homeodomain-like_sf"/>
</dbReference>
<feature type="domain" description="Homeobox" evidence="5">
    <location>
        <begin position="1468"/>
        <end position="1538"/>
    </location>
</feature>
<name>A0AAF5HZ75_STRER</name>
<feature type="domain" description="Homeobox" evidence="5">
    <location>
        <begin position="310"/>
        <end position="381"/>
    </location>
</feature>
<dbReference type="PANTHER" id="PTHR15116:SF16">
    <property type="entry name" value="DEFECTIVE PROVENTRICULUS, ISOFORM A"/>
    <property type="match status" value="1"/>
</dbReference>
<reference evidence="7" key="1">
    <citation type="submission" date="2024-02" db="UniProtKB">
        <authorList>
            <consortium name="WormBaseParasite"/>
        </authorList>
    </citation>
    <scope>IDENTIFICATION</scope>
</reference>
<dbReference type="InterPro" id="IPR001356">
    <property type="entry name" value="HD"/>
</dbReference>
<dbReference type="PROSITE" id="PS50071">
    <property type="entry name" value="HOMEOBOX_2"/>
    <property type="match status" value="3"/>
</dbReference>
<feature type="domain" description="Homeobox" evidence="5">
    <location>
        <begin position="1084"/>
        <end position="1154"/>
    </location>
</feature>
<keyword evidence="6" id="KW-1185">Reference proteome</keyword>
<evidence type="ECO:0000313" key="7">
    <source>
        <dbReference type="WBParaSite" id="TCONS_00004538.p1"/>
    </source>
</evidence>
<dbReference type="InterPro" id="IPR039673">
    <property type="entry name" value="SATB1/SATB2"/>
</dbReference>
<dbReference type="PANTHER" id="PTHR15116">
    <property type="entry name" value="DNA-BINDING PROTEIN SATB FAMILY MEMBER"/>
    <property type="match status" value="1"/>
</dbReference>
<evidence type="ECO:0000256" key="3">
    <source>
        <dbReference type="RuleBase" id="RU000682"/>
    </source>
</evidence>
<feature type="region of interest" description="Disordered" evidence="4">
    <location>
        <begin position="732"/>
        <end position="766"/>
    </location>
</feature>
<dbReference type="Gene3D" id="1.10.10.60">
    <property type="entry name" value="Homeodomain-like"/>
    <property type="match status" value="3"/>
</dbReference>
<evidence type="ECO:0000256" key="4">
    <source>
        <dbReference type="SAM" id="MobiDB-lite"/>
    </source>
</evidence>
<dbReference type="GO" id="GO:0000978">
    <property type="term" value="F:RNA polymerase II cis-regulatory region sequence-specific DNA binding"/>
    <property type="evidence" value="ECO:0007669"/>
    <property type="project" value="TreeGrafter"/>
</dbReference>
<accession>A0AAF5HZ75</accession>
<dbReference type="CDD" id="cd00086">
    <property type="entry name" value="homeodomain"/>
    <property type="match status" value="3"/>
</dbReference>
<keyword evidence="2 3" id="KW-0371">Homeobox</keyword>
<dbReference type="AlphaFoldDB" id="A0AAF5HZ75"/>
<protein>
    <submittedName>
        <fullName evidence="7">Homeobox domain-containing protein</fullName>
    </submittedName>
</protein>
<dbReference type="WBParaSite" id="TCONS_00004538.p1">
    <property type="protein sequence ID" value="TCONS_00004538.p1"/>
    <property type="gene ID" value="XLOC_002141"/>
</dbReference>
<comment type="subcellular location">
    <subcellularLocation>
        <location evidence="1 2 3">Nucleus</location>
    </subcellularLocation>
</comment>
<evidence type="ECO:0000256" key="2">
    <source>
        <dbReference type="PROSITE-ProRule" id="PRU00108"/>
    </source>
</evidence>
<dbReference type="Pfam" id="PF00046">
    <property type="entry name" value="Homeodomain"/>
    <property type="match status" value="2"/>
</dbReference>
<sequence length="1553" mass="177470">NGYCIMVHKLYSKTFKKMTFITIKFIIKPMLSLQTISNTLLFEKEIEKKVTVSNEALLKDICIDIMENVGLKHFSNTAKVLVKTSDFSYHTFESFVPNLEINIESLKPIFGEPLIFKILVPGKIEEFNEVELKKTFYSNFLHLLVKKCSSIKNYIADPVFKDIIESIENNTFETHLYESLFQINKAIENELGYSEDSKTPSTDFQNIDVVPSQSTTPLFSNSCINFKIENPITPISIKDNIVTSTEEGSIANSLLSSSTTIESNTSNKSSNDCHEILLNILQKTSQSNKSSNTIKKNTLSTIKEATNTNSSSSRSRICFDQNTETPILELWYQLTRTPSISQLQDYADHLNTLSNRTNNEKITSHNIKIWFKNRRAKENRNKFIFISNYKFIFKNKVKSRIISQTLLIFFLIQNSVSLVYYEDVNNGSYKDTILIDIPFFLTLSVKKIRLKKMMEGIIVNVIIDPLFNIPNSINVSLCGKPIVRTIYISPHVLVKNICAEILPIIGLGHLIATSEAFILIHDNQMSQYVNSLSNSCINVGVLKNAIGEPITVRIPARGKPEDFTEDAMNRNLCLNLIQLFLKEAPYIEDLITDPVCKSIIEKIKNPLTILTSPMIPIQSLFLVIQVMKTTLFNNPIMNIQRTLSRLYRPQFLPNQNTPRNVVHSSVTFEANKNNNFESTIKQQHQLNELLLNNTPPTIKTSPFKEITSPCTFPLTSNESTSFDNVAVSLAGDPKPLSNLKTEESNKTQDDTSPEPLTPPALSSSPPDEMAILEKWYKSVDSLPSPTEFQVLAKHLNSIFNHSENSEITGESIYNCGMIVQIKNAIKCKKYFGSNPIINTDDYENDFPIFEEEIRMTTTIPSNVLVKDIPKVIMNHFDLQHLLPTSEVFFLCPQSKNYISLIDLNDVLTSIGMLAQISNDICYFKVSVSGTLEDFSGIVGRNAIYRNLAKYFVKIFSSTKNSTNIPVIDNAIESIKNSSFIKIPNDNLYEINNAIEKEMNKVNINEKNVLGQLSNLNKVTNLSFSEDSKLENDARFGIQSFSTPNIDQKLSKDYDILSIISPPPKRVKNNNGPVLPKHPTLITATHWKRKITYDKEKEIPQLEYWYTINKNPKHEEMIVYAEELNKISRRTRGSEISISNIKTWFRNRRSKETKERNQICIIHYIFGDMYFGSYLHDVLLFRKLVPKTVFQNQSMECVTVNLIIEPVLDSQISSNHTIFNENISTTVTISPFVLIKDISNVLLHKIGLGHLANSSEAFIKCPQINCFTSVYCFTNPMIYIGNIETWNNEYLTVKICVKGKFEDFSGFEGRNTLYRNLLSLLLNKYSFIQNEESNPFVKEVIDRISDNSILSLHHQNLYCLNDILEKELYMITRNDQQMYHHNQPTNDEYDIENTTSTPSRESILEGNIETEMLSSKSTQSLTTSGPHIEYRNILDPNQLSAEEIFYENSPNKEEVKPLSVQNTFSGNISTKRPRIKFNPETETPILESVFERTKIPTAIQLRNIADRLNDISNRPEEIKVTFQNVRNWFSYRRAKEKSNGNSYIQKKKCSFSVM</sequence>
<evidence type="ECO:0000313" key="6">
    <source>
        <dbReference type="Proteomes" id="UP000035681"/>
    </source>
</evidence>